<feature type="domain" description="Aldehyde dehydrogenase" evidence="2">
    <location>
        <begin position="151"/>
        <end position="336"/>
    </location>
</feature>
<comment type="caution">
    <text evidence="3">The sequence shown here is derived from an EMBL/GenBank/DDBJ whole genome shotgun (WGS) entry which is preliminary data.</text>
</comment>
<dbReference type="GO" id="GO:0016620">
    <property type="term" value="F:oxidoreductase activity, acting on the aldehyde or oxo group of donors, NAD or NADP as acceptor"/>
    <property type="evidence" value="ECO:0007669"/>
    <property type="project" value="InterPro"/>
</dbReference>
<accession>A0AAE4JYU2</accession>
<dbReference type="InterPro" id="IPR015590">
    <property type="entry name" value="Aldehyde_DH_dom"/>
</dbReference>
<dbReference type="SUPFAM" id="SSF53720">
    <property type="entry name" value="ALDH-like"/>
    <property type="match status" value="1"/>
</dbReference>
<dbReference type="InterPro" id="IPR016163">
    <property type="entry name" value="Ald_DH_C"/>
</dbReference>
<dbReference type="RefSeq" id="WP_322878602.1">
    <property type="nucleotide sequence ID" value="NZ_JAVMIP010000011.1"/>
</dbReference>
<dbReference type="Gene3D" id="3.40.605.10">
    <property type="entry name" value="Aldehyde Dehydrogenase, Chain A, domain 1"/>
    <property type="match status" value="1"/>
</dbReference>
<dbReference type="Pfam" id="PF00171">
    <property type="entry name" value="Aldedh"/>
    <property type="match status" value="1"/>
</dbReference>
<sequence>MTILTPDFQILDSSLDQLQARKSQWPNVPIPARIRIIQQLIQGITAVAEDWANTSCQLKGIDPHGNLAGEEWTTGPAAILIQLQQLIVTLQAEGQPQPPQWRTGPQGQDIAQVLPANWQEKFIWFGYRAEVWLEPGKPRTQGKIYRQPPGPGGVALVLGAGNISSIAPLDVLYKLFAENQVVILKMNPLNAALGPYLERAWRALIEAGYLAIVYGGAEVGDYLCQHPSVESVHITGSQATHDLIVWGKTKAEQTENKQNQTPRLQKTITSELGNITPVVLIPGQWSASELEFQARQVVSLLTHNASFNCVGAQVLVISQAWPQKQEFLSRIQQILAQTPQRKAYYPGAKERYHHFLSHYPQAKVITSPSNGLTPDEAIPWTLIPNIPDQAGEFFLEQEVFCGILGIVALNAADTPTFLQLMVDCLNQRVQGTLGCNLIIDPRTETEYQPEFDQAISELDYGTITINLWAAVAFSLGVTPWGAFPKHDLEAAGSGLGFVHNTFLFDYPQKSVIHAPFMIVPTPAWFVDHRNLLALSKALVHYYANPNLGTILPLIWAGLWG</sequence>
<dbReference type="AlphaFoldDB" id="A0AAE4JYU2"/>
<evidence type="ECO:0000313" key="3">
    <source>
        <dbReference type="EMBL" id="MDS3861359.1"/>
    </source>
</evidence>
<evidence type="ECO:0000259" key="2">
    <source>
        <dbReference type="Pfam" id="PF00171"/>
    </source>
</evidence>
<gene>
    <name evidence="3" type="ORF">RIF25_11120</name>
</gene>
<dbReference type="Gene3D" id="3.40.309.10">
    <property type="entry name" value="Aldehyde Dehydrogenase, Chain A, domain 2"/>
    <property type="match status" value="1"/>
</dbReference>
<protein>
    <submittedName>
        <fullName evidence="3">Aldehyde dehydrogenase family protein</fullName>
    </submittedName>
</protein>
<name>A0AAE4JYU2_9CYAN</name>
<dbReference type="InterPro" id="IPR016161">
    <property type="entry name" value="Ald_DH/histidinol_DH"/>
</dbReference>
<keyword evidence="1" id="KW-0560">Oxidoreductase</keyword>
<dbReference type="EMBL" id="JAVMIP010000011">
    <property type="protein sequence ID" value="MDS3861359.1"/>
    <property type="molecule type" value="Genomic_DNA"/>
</dbReference>
<keyword evidence="4" id="KW-1185">Reference proteome</keyword>
<evidence type="ECO:0000256" key="1">
    <source>
        <dbReference type="ARBA" id="ARBA00023002"/>
    </source>
</evidence>
<reference evidence="4" key="1">
    <citation type="submission" date="2023-07" db="EMBL/GenBank/DDBJ databases">
        <authorList>
            <person name="Luz R."/>
            <person name="Cordeiro R."/>
            <person name="Fonseca A."/>
            <person name="Goncalves V."/>
        </authorList>
    </citation>
    <scope>NUCLEOTIDE SEQUENCE [LARGE SCALE GENOMIC DNA]</scope>
    <source>
        <strain evidence="4">BACA0444</strain>
    </source>
</reference>
<organism evidence="3 4">
    <name type="scientific">Pseudocalidococcus azoricus BACA0444</name>
    <dbReference type="NCBI Taxonomy" id="2918990"/>
    <lineage>
        <taxon>Bacteria</taxon>
        <taxon>Bacillati</taxon>
        <taxon>Cyanobacteriota</taxon>
        <taxon>Cyanophyceae</taxon>
        <taxon>Acaryochloridales</taxon>
        <taxon>Thermosynechococcaceae</taxon>
        <taxon>Pseudocalidococcus</taxon>
        <taxon>Pseudocalidococcus azoricus</taxon>
    </lineage>
</organism>
<dbReference type="InterPro" id="IPR016162">
    <property type="entry name" value="Ald_DH_N"/>
</dbReference>
<evidence type="ECO:0000313" key="4">
    <source>
        <dbReference type="Proteomes" id="UP001268256"/>
    </source>
</evidence>
<proteinExistence type="predicted"/>
<dbReference type="Proteomes" id="UP001268256">
    <property type="component" value="Unassembled WGS sequence"/>
</dbReference>